<evidence type="ECO:0000256" key="8">
    <source>
        <dbReference type="SAM" id="MobiDB-lite"/>
    </source>
</evidence>
<dbReference type="InterPro" id="IPR006594">
    <property type="entry name" value="LisH"/>
</dbReference>
<dbReference type="RefSeq" id="XP_069205328.1">
    <property type="nucleotide sequence ID" value="XM_069357391.1"/>
</dbReference>
<evidence type="ECO:0000256" key="3">
    <source>
        <dbReference type="ARBA" id="ARBA00022490"/>
    </source>
</evidence>
<evidence type="ECO:0000259" key="9">
    <source>
        <dbReference type="PROSITE" id="PS50127"/>
    </source>
</evidence>
<dbReference type="Pfam" id="PF00179">
    <property type="entry name" value="UQ_con"/>
    <property type="match status" value="1"/>
</dbReference>
<dbReference type="CDD" id="cd23814">
    <property type="entry name" value="UEV_AKTIP"/>
    <property type="match status" value="1"/>
</dbReference>
<name>A0ABR3PSG1_9TREE</name>
<dbReference type="PROSITE" id="PS50127">
    <property type="entry name" value="UBC_2"/>
    <property type="match status" value="1"/>
</dbReference>
<dbReference type="InterPro" id="IPR024964">
    <property type="entry name" value="CTLH/CRA"/>
</dbReference>
<reference evidence="12 13" key="1">
    <citation type="submission" date="2023-08" db="EMBL/GenBank/DDBJ databases">
        <title>Annotated Genome Sequence of Vanrija albida AlHP1.</title>
        <authorList>
            <person name="Herzog R."/>
        </authorList>
    </citation>
    <scope>NUCLEOTIDE SEQUENCE [LARGE SCALE GENOMIC DNA]</scope>
    <source>
        <strain evidence="12 13">AlHP1</strain>
    </source>
</reference>
<dbReference type="GeneID" id="95990058"/>
<proteinExistence type="inferred from homology"/>
<evidence type="ECO:0000256" key="4">
    <source>
        <dbReference type="ARBA" id="ARBA00022723"/>
    </source>
</evidence>
<dbReference type="PROSITE" id="PS51867">
    <property type="entry name" value="ZF_RING_GID"/>
    <property type="match status" value="1"/>
</dbReference>
<evidence type="ECO:0000256" key="2">
    <source>
        <dbReference type="ARBA" id="ARBA00010615"/>
    </source>
</evidence>
<dbReference type="InterPro" id="IPR006595">
    <property type="entry name" value="CTLH_C"/>
</dbReference>
<evidence type="ECO:0000256" key="6">
    <source>
        <dbReference type="ARBA" id="ARBA00022833"/>
    </source>
</evidence>
<sequence length="678" mass="74164">MFSRVSAAVAPDSPSSSHAGTHNQPQQQQQEVGPLLAAELAIEYQSLRAPGNCPTGMYLFPSPDTLLKWVGVFFVHRGPYAGAILRFTLAFQTSFPRTRPSVFFDSDVFHPLVEPKTREWTPRGRLAHWQPRVDHVAHLLRALKESFRMSALDAVTEQEASNRQVWSMYHHSRQTFLSLTAQRARQSATRQVLFGEPDGTSRPMSLPASPSMGGGGSWNNHSHDDHHMIRFTELDDGATGIHGPLLLEEALIRTPYELLRRSHRSAQRQVEKDFIAVQTQLSSLLKSFSGGDGDAAAAQTKLDAASERVRGLKRKLDDLQPSAAAPSVLRDRLAHVDGALLAPKGEKTAEDKTLDRYIADHLLRSGRMKTARTLAASADIEPLVDLKLFAELAKIERALLEKNSCAEALAWCGENRGTLKKQGSNLEFALRLQEFIELCRRRDTAGARAYAAKNLAQWAATPEMQQGATLLAFGETTGVPRYRKLYDRARWAQVQVQFRDTFLSIYALPSQSLLALSLSAGLSSLRLPACVTSAEAPARAAPTPLPAAPLIPAAPNLLVLGLDGLAPADAAPAPAAPAAEESAPPPEAYANVDCPTCAEHMRVLAREVPLAHHVNSTLVCRITGDVMDSENEPMAFPNGNVYSSKALEQMAKEHHDVVTCPRTHEACAFSHLRKVYIS</sequence>
<protein>
    <submittedName>
        <fullName evidence="12">GID complex subunit containing RING finger motif</fullName>
    </submittedName>
</protein>
<feature type="domain" description="RING-Gid-type" evidence="11">
    <location>
        <begin position="594"/>
        <end position="663"/>
    </location>
</feature>
<feature type="zinc finger region" description="RING-Gid-type" evidence="7">
    <location>
        <begin position="594"/>
        <end position="663"/>
    </location>
</feature>
<evidence type="ECO:0000259" key="11">
    <source>
        <dbReference type="PROSITE" id="PS51867"/>
    </source>
</evidence>
<feature type="compositionally biased region" description="Low complexity" evidence="8">
    <location>
        <begin position="1"/>
        <end position="30"/>
    </location>
</feature>
<dbReference type="InterPro" id="IPR000608">
    <property type="entry name" value="UBC"/>
</dbReference>
<dbReference type="InterPro" id="IPR044063">
    <property type="entry name" value="ZF_RING_GID"/>
</dbReference>
<dbReference type="SUPFAM" id="SSF54495">
    <property type="entry name" value="UBC-like"/>
    <property type="match status" value="1"/>
</dbReference>
<comment type="caution">
    <text evidence="12">The sequence shown here is derived from an EMBL/GenBank/DDBJ whole genome shotgun (WGS) entry which is preliminary data.</text>
</comment>
<dbReference type="SMART" id="SM00757">
    <property type="entry name" value="CRA"/>
    <property type="match status" value="1"/>
</dbReference>
<feature type="domain" description="CTLH" evidence="10">
    <location>
        <begin position="407"/>
        <end position="446"/>
    </location>
</feature>
<dbReference type="CDD" id="cd16659">
    <property type="entry name" value="RING-Ubox_Emp"/>
    <property type="match status" value="1"/>
</dbReference>
<keyword evidence="4" id="KW-0479">Metal-binding</keyword>
<organism evidence="12 13">
    <name type="scientific">Vanrija albida</name>
    <dbReference type="NCBI Taxonomy" id="181172"/>
    <lineage>
        <taxon>Eukaryota</taxon>
        <taxon>Fungi</taxon>
        <taxon>Dikarya</taxon>
        <taxon>Basidiomycota</taxon>
        <taxon>Agaricomycotina</taxon>
        <taxon>Tremellomycetes</taxon>
        <taxon>Trichosporonales</taxon>
        <taxon>Trichosporonaceae</taxon>
        <taxon>Vanrija</taxon>
    </lineage>
</organism>
<feature type="domain" description="UBC core" evidence="9">
    <location>
        <begin position="35"/>
        <end position="189"/>
    </location>
</feature>
<dbReference type="PANTHER" id="PTHR12170">
    <property type="entry name" value="MACROPHAGE ERYTHROBLAST ATTACHER-RELATED"/>
    <property type="match status" value="1"/>
</dbReference>
<accession>A0ABR3PSG1</accession>
<keyword evidence="13" id="KW-1185">Reference proteome</keyword>
<dbReference type="InterPro" id="IPR016135">
    <property type="entry name" value="UBQ-conjugating_enzyme/RWD"/>
</dbReference>
<feature type="region of interest" description="Disordered" evidence="8">
    <location>
        <begin position="194"/>
        <end position="214"/>
    </location>
</feature>
<gene>
    <name evidence="12" type="primary">FYV10</name>
    <name evidence="12" type="ORF">Q8F55_009015</name>
</gene>
<dbReference type="PROSITE" id="PS50897">
    <property type="entry name" value="CTLH"/>
    <property type="match status" value="1"/>
</dbReference>
<dbReference type="Gene3D" id="3.10.110.10">
    <property type="entry name" value="Ubiquitin Conjugating Enzyme"/>
    <property type="match status" value="1"/>
</dbReference>
<keyword evidence="5 7" id="KW-0863">Zinc-finger</keyword>
<dbReference type="PROSITE" id="PS50896">
    <property type="entry name" value="LISH"/>
    <property type="match status" value="1"/>
</dbReference>
<keyword evidence="6" id="KW-0862">Zinc</keyword>
<dbReference type="Proteomes" id="UP001565368">
    <property type="component" value="Unassembled WGS sequence"/>
</dbReference>
<dbReference type="InterPro" id="IPR045098">
    <property type="entry name" value="Fyv10_fam"/>
</dbReference>
<dbReference type="PANTHER" id="PTHR12170:SF2">
    <property type="entry name" value="E3 UBIQUITIN-PROTEIN TRANSFERASE MAEA"/>
    <property type="match status" value="1"/>
</dbReference>
<evidence type="ECO:0000313" key="13">
    <source>
        <dbReference type="Proteomes" id="UP001565368"/>
    </source>
</evidence>
<evidence type="ECO:0000256" key="7">
    <source>
        <dbReference type="PROSITE-ProRule" id="PRU01215"/>
    </source>
</evidence>
<dbReference type="EMBL" id="JBBXJM010000007">
    <property type="protein sequence ID" value="KAL1405384.1"/>
    <property type="molecule type" value="Genomic_DNA"/>
</dbReference>
<comment type="similarity">
    <text evidence="2">Belongs to the FYV10 family.</text>
</comment>
<keyword evidence="3" id="KW-0963">Cytoplasm</keyword>
<evidence type="ECO:0000256" key="5">
    <source>
        <dbReference type="ARBA" id="ARBA00022771"/>
    </source>
</evidence>
<comment type="subcellular location">
    <subcellularLocation>
        <location evidence="1">Cytoplasm</location>
    </subcellularLocation>
</comment>
<feature type="region of interest" description="Disordered" evidence="8">
    <location>
        <begin position="1"/>
        <end position="31"/>
    </location>
</feature>
<evidence type="ECO:0000313" key="12">
    <source>
        <dbReference type="EMBL" id="KAL1405384.1"/>
    </source>
</evidence>
<dbReference type="Pfam" id="PF10607">
    <property type="entry name" value="CTLH"/>
    <property type="match status" value="1"/>
</dbReference>
<dbReference type="InterPro" id="IPR013144">
    <property type="entry name" value="CRA_dom"/>
</dbReference>
<dbReference type="SUPFAM" id="SSF57850">
    <property type="entry name" value="RING/U-box"/>
    <property type="match status" value="1"/>
</dbReference>
<evidence type="ECO:0000259" key="10">
    <source>
        <dbReference type="PROSITE" id="PS50897"/>
    </source>
</evidence>
<dbReference type="SMART" id="SM00668">
    <property type="entry name" value="CTLH"/>
    <property type="match status" value="1"/>
</dbReference>
<evidence type="ECO:0000256" key="1">
    <source>
        <dbReference type="ARBA" id="ARBA00004496"/>
    </source>
</evidence>